<dbReference type="Proteomes" id="UP001141950">
    <property type="component" value="Unassembled WGS sequence"/>
</dbReference>
<gene>
    <name evidence="2" type="ORF">NQZ67_28690</name>
</gene>
<feature type="transmembrane region" description="Helical" evidence="1">
    <location>
        <begin position="84"/>
        <end position="109"/>
    </location>
</feature>
<keyword evidence="1" id="KW-0472">Membrane</keyword>
<sequence>MLQTANYKKDVLTLEASLQEEKKYDTLPLGVSGFGGWLILVQIGLYITLIGGFISIFTTFIPSFQPEVWEVFATPGSEWYHPLWGPLLIFETAYGLLTLLAVIILFTCFYMRKSFVPRFFIILYAGNLLLTVVDSVLMQIIDRETGVLGGDTGIYTDIVRSAITCAIWIPYFLKSERVANTFIR</sequence>
<evidence type="ECO:0000313" key="2">
    <source>
        <dbReference type="EMBL" id="MCR2807861.1"/>
    </source>
</evidence>
<feature type="transmembrane region" description="Helical" evidence="1">
    <location>
        <begin position="121"/>
        <end position="141"/>
    </location>
</feature>
<keyword evidence="1" id="KW-1133">Transmembrane helix</keyword>
<accession>A0A9X2SC42</accession>
<name>A0A9X2SC42_9BACL</name>
<feature type="transmembrane region" description="Helical" evidence="1">
    <location>
        <begin position="153"/>
        <end position="173"/>
    </location>
</feature>
<dbReference type="EMBL" id="JANIPJ010000035">
    <property type="protein sequence ID" value="MCR2807861.1"/>
    <property type="molecule type" value="Genomic_DNA"/>
</dbReference>
<proteinExistence type="predicted"/>
<feature type="transmembrane region" description="Helical" evidence="1">
    <location>
        <begin position="37"/>
        <end position="64"/>
    </location>
</feature>
<comment type="caution">
    <text evidence="2">The sequence shown here is derived from an EMBL/GenBank/DDBJ whole genome shotgun (WGS) entry which is preliminary data.</text>
</comment>
<keyword evidence="3" id="KW-1185">Reference proteome</keyword>
<evidence type="ECO:0000256" key="1">
    <source>
        <dbReference type="SAM" id="Phobius"/>
    </source>
</evidence>
<reference evidence="2" key="1">
    <citation type="submission" date="2022-08" db="EMBL/GenBank/DDBJ databases">
        <title>The genomic sequence of strain Paenibacillus sp. SCIV0701.</title>
        <authorList>
            <person name="Zhao H."/>
        </authorList>
    </citation>
    <scope>NUCLEOTIDE SEQUENCE</scope>
    <source>
        <strain evidence="2">SCIV0701</strain>
    </source>
</reference>
<dbReference type="RefSeq" id="WP_257452733.1">
    <property type="nucleotide sequence ID" value="NZ_JANIPJ010000035.1"/>
</dbReference>
<evidence type="ECO:0000313" key="3">
    <source>
        <dbReference type="Proteomes" id="UP001141950"/>
    </source>
</evidence>
<keyword evidence="1" id="KW-0812">Transmembrane</keyword>
<dbReference type="Pfam" id="PF10754">
    <property type="entry name" value="DUF2569"/>
    <property type="match status" value="1"/>
</dbReference>
<dbReference type="InterPro" id="IPR019690">
    <property type="entry name" value="DUF2569"/>
</dbReference>
<organism evidence="2 3">
    <name type="scientific">Paenibacillus soyae</name>
    <dbReference type="NCBI Taxonomy" id="2969249"/>
    <lineage>
        <taxon>Bacteria</taxon>
        <taxon>Bacillati</taxon>
        <taxon>Bacillota</taxon>
        <taxon>Bacilli</taxon>
        <taxon>Bacillales</taxon>
        <taxon>Paenibacillaceae</taxon>
        <taxon>Paenibacillus</taxon>
    </lineage>
</organism>
<dbReference type="AlphaFoldDB" id="A0A9X2SC42"/>
<protein>
    <submittedName>
        <fullName evidence="2">DUF2569 domain-containing protein</fullName>
    </submittedName>
</protein>